<dbReference type="InterPro" id="IPR053249">
    <property type="entry name" value="LFS"/>
</dbReference>
<protein>
    <submittedName>
        <fullName evidence="1">Uncharacterized protein</fullName>
    </submittedName>
</protein>
<dbReference type="EMBL" id="JAYMYR010000003">
    <property type="protein sequence ID" value="KAK7372456.1"/>
    <property type="molecule type" value="Genomic_DNA"/>
</dbReference>
<dbReference type="Pfam" id="PF10604">
    <property type="entry name" value="Polyketide_cyc2"/>
    <property type="match status" value="1"/>
</dbReference>
<organism evidence="1 2">
    <name type="scientific">Phaseolus coccineus</name>
    <name type="common">Scarlet runner bean</name>
    <name type="synonym">Phaseolus multiflorus</name>
    <dbReference type="NCBI Taxonomy" id="3886"/>
    <lineage>
        <taxon>Eukaryota</taxon>
        <taxon>Viridiplantae</taxon>
        <taxon>Streptophyta</taxon>
        <taxon>Embryophyta</taxon>
        <taxon>Tracheophyta</taxon>
        <taxon>Spermatophyta</taxon>
        <taxon>Magnoliopsida</taxon>
        <taxon>eudicotyledons</taxon>
        <taxon>Gunneridae</taxon>
        <taxon>Pentapetalae</taxon>
        <taxon>rosids</taxon>
        <taxon>fabids</taxon>
        <taxon>Fabales</taxon>
        <taxon>Fabaceae</taxon>
        <taxon>Papilionoideae</taxon>
        <taxon>50 kb inversion clade</taxon>
        <taxon>NPAAA clade</taxon>
        <taxon>indigoferoid/millettioid clade</taxon>
        <taxon>Phaseoleae</taxon>
        <taxon>Phaseolus</taxon>
    </lineage>
</organism>
<dbReference type="PANTHER" id="PTHR33789:SF5">
    <property type="entry name" value="BET V I_MAJOR LATEX PROTEIN DOMAIN-CONTAINING PROTEIN"/>
    <property type="match status" value="1"/>
</dbReference>
<reference evidence="1 2" key="1">
    <citation type="submission" date="2024-01" db="EMBL/GenBank/DDBJ databases">
        <title>The genomes of 5 underutilized Papilionoideae crops provide insights into root nodulation and disease resistanc.</title>
        <authorList>
            <person name="Jiang F."/>
        </authorList>
    </citation>
    <scope>NUCLEOTIDE SEQUENCE [LARGE SCALE GENOMIC DNA]</scope>
    <source>
        <strain evidence="1">JINMINGXINNONG_FW02</strain>
        <tissue evidence="1">Leaves</tissue>
    </source>
</reference>
<dbReference type="SUPFAM" id="SSF55961">
    <property type="entry name" value="Bet v1-like"/>
    <property type="match status" value="1"/>
</dbReference>
<gene>
    <name evidence="1" type="ORF">VNO80_05836</name>
</gene>
<evidence type="ECO:0000313" key="2">
    <source>
        <dbReference type="Proteomes" id="UP001374584"/>
    </source>
</evidence>
<proteinExistence type="predicted"/>
<accession>A0AAN9RH38</accession>
<evidence type="ECO:0000313" key="1">
    <source>
        <dbReference type="EMBL" id="KAK7372456.1"/>
    </source>
</evidence>
<dbReference type="InterPro" id="IPR019587">
    <property type="entry name" value="Polyketide_cyclase/dehydratase"/>
</dbReference>
<dbReference type="AlphaFoldDB" id="A0AAN9RH38"/>
<name>A0AAN9RH38_PHACN</name>
<comment type="caution">
    <text evidence="1">The sequence shown here is derived from an EMBL/GenBank/DDBJ whole genome shotgun (WGS) entry which is preliminary data.</text>
</comment>
<dbReference type="CDD" id="cd07821">
    <property type="entry name" value="PYR_PYL_RCAR_like"/>
    <property type="match status" value="1"/>
</dbReference>
<dbReference type="PANTHER" id="PTHR33789">
    <property type="entry name" value="LACHRYMATORY-FACTOR SYNTHASE"/>
    <property type="match status" value="1"/>
</dbReference>
<sequence>MLHSYVITKTFFLHLKANFLAVINITFSQAIEVGNGKWHGSVGGIVRAPIDKVWSLVSQTKRLPEWMPMVERCSAVAGDEDEPGYVRLVSGFMFPQQDGERSWIRERLVSRDSSSHSYVYIMEASNVGLDGSINSLKLVDYGDQSTLIQWSFEINPLEDVSEDSIVDYLGFLYKSCISKIEGAIESASRNVSPA</sequence>
<dbReference type="InterPro" id="IPR023393">
    <property type="entry name" value="START-like_dom_sf"/>
</dbReference>
<dbReference type="GO" id="GO:0004864">
    <property type="term" value="F:protein phosphatase inhibitor activity"/>
    <property type="evidence" value="ECO:0007669"/>
    <property type="project" value="UniProtKB-ARBA"/>
</dbReference>
<dbReference type="Proteomes" id="UP001374584">
    <property type="component" value="Unassembled WGS sequence"/>
</dbReference>
<keyword evidence="2" id="KW-1185">Reference proteome</keyword>
<dbReference type="Gene3D" id="3.30.530.20">
    <property type="match status" value="1"/>
</dbReference>